<dbReference type="PROSITE" id="PS50077">
    <property type="entry name" value="HEAT_REPEAT"/>
    <property type="match status" value="1"/>
</dbReference>
<evidence type="ECO:0000256" key="4">
    <source>
        <dbReference type="ARBA" id="ARBA00022490"/>
    </source>
</evidence>
<keyword evidence="12" id="KW-1185">Reference proteome</keyword>
<evidence type="ECO:0000256" key="8">
    <source>
        <dbReference type="PROSITE-ProRule" id="PRU00103"/>
    </source>
</evidence>
<accession>A0A370TNS6</accession>
<organism evidence="11 12">
    <name type="scientific">Venustampulla echinocandica</name>
    <dbReference type="NCBI Taxonomy" id="2656787"/>
    <lineage>
        <taxon>Eukaryota</taxon>
        <taxon>Fungi</taxon>
        <taxon>Dikarya</taxon>
        <taxon>Ascomycota</taxon>
        <taxon>Pezizomycotina</taxon>
        <taxon>Leotiomycetes</taxon>
        <taxon>Helotiales</taxon>
        <taxon>Pleuroascaceae</taxon>
        <taxon>Venustampulla</taxon>
    </lineage>
</organism>
<sequence>MFKPTIFCVALAFFSAASASPVQVAERQDSNYTTPMTTWIASATCSGNGIPLPGTITSGLCLQFRGLSYAVSALPDDDCTFTTYKSLNCKPEKLDTVYNIPAGNETQRLLELLQSIQVPDTARVKAATSALRKDFYPHPQTLLWLLHILTSHDTPQIRQQAAVEALRLVPKHWAAQSAEQRPAIRQRLLESTLAEQKPLVRHSSARIIAAIAKIDLEDGEWTTLPDLLAQAATAKEVSHREVGIYILFTLLEIAGDTFEEKIPTLFSLFNTTIKDPESAEVRINTLLCLSRIAMLIQPDEDPENLARFVQIFPGMVGVLKSAIDEDHEERTMQAFEVFQTLLGCESALLNTHFKDLLTFMIDISSNKDISDDSRNQALSFLMQAARFRKMKIQGIRDMGETLTLKCMEIATEIDDDEDEEDEVNPHRSALGLLDLLATSLPPRQVIVPLLKALPQYINHESPRYRQAGILSLGMCVEGAPDFISTQLDTLMPGVMKLLNDPVIGVRHAALNGVARLADDLTDELAKYHAQLIPALLKNLDAANVQASNENDQQKNLEILKASCGALDSVTDGLDKETMSAYLQELVPRLGRLFSHPDLNVKASAAGAIGSMAGSAMDAFLPYFESTMKALSEYVTIKDSQEELDLRATVCDAMGSMSQAVGAQVFQPYVQPLMQASEEALHLGHPRLRETSYILWSTLAKVYGEEFTPYLDGVFKGLMESLDQEESDLEVELGEEAQDLLGQEVIIAGKKIKVTSASDEPEDLNEMDDDDDDEDWDDMTGASAVAFEKEIAIEVLGDVLSHTRKHFVPYFEKTVETVMGLVEHSYEGVRKTAIGTLWRAYACLWALMEDHTGEKWTPGLPVKSQPSQEVLKLGEVVTTATLSLWEDEVDRAVVTDINRNVAATLKLCGPSILTQGSFAERTMSVLGAIVTRSHPCQQDMGDEEDHESVDDEESSEYDWLVIDTAMDVIIGLSAALGDQFSEAWKVFQKPIMKFASSQTNYERSTAIGVIAECTDNMGAAVTPYTSSLLKLLLHRLTDVDMETKSNSAYATGLLVFNSTDSATYLPSYPEILQKLEPLLHTQVARTLDNAAGCVSRMIMAHQDQVPLDDILPVLVSLLPLKEDYEENKPIYECITGLYQHENGTIIGLTPKLIPVFESVMGEPAEQLEPDTRERVIATIKFIHGKNPSLIQGHQALMSCV</sequence>
<dbReference type="Proteomes" id="UP000254866">
    <property type="component" value="Unassembled WGS sequence"/>
</dbReference>
<proteinExistence type="predicted"/>
<keyword evidence="6" id="KW-0653">Protein transport</keyword>
<keyword evidence="7" id="KW-0539">Nucleus</keyword>
<evidence type="ECO:0000259" key="10">
    <source>
        <dbReference type="PROSITE" id="PS50166"/>
    </source>
</evidence>
<evidence type="ECO:0000256" key="2">
    <source>
        <dbReference type="ARBA" id="ARBA00004496"/>
    </source>
</evidence>
<evidence type="ECO:0000313" key="12">
    <source>
        <dbReference type="Proteomes" id="UP000254866"/>
    </source>
</evidence>
<dbReference type="InterPro" id="IPR016024">
    <property type="entry name" value="ARM-type_fold"/>
</dbReference>
<feature type="signal peptide" evidence="9">
    <location>
        <begin position="1"/>
        <end position="19"/>
    </location>
</feature>
<dbReference type="SMART" id="SM00913">
    <property type="entry name" value="IBN_N"/>
    <property type="match status" value="1"/>
</dbReference>
<dbReference type="GO" id="GO:0005737">
    <property type="term" value="C:cytoplasm"/>
    <property type="evidence" value="ECO:0007669"/>
    <property type="project" value="UniProtKB-SubCell"/>
</dbReference>
<dbReference type="InterPro" id="IPR001494">
    <property type="entry name" value="Importin-beta_N"/>
</dbReference>
<evidence type="ECO:0000256" key="6">
    <source>
        <dbReference type="ARBA" id="ARBA00022927"/>
    </source>
</evidence>
<dbReference type="PANTHER" id="PTHR10527">
    <property type="entry name" value="IMPORTIN BETA"/>
    <property type="match status" value="1"/>
</dbReference>
<keyword evidence="5" id="KW-0677">Repeat</keyword>
<reference evidence="11 12" key="1">
    <citation type="journal article" date="2018" name="IMA Fungus">
        <title>IMA Genome-F 9: Draft genome sequence of Annulohypoxylon stygium, Aspergillus mulundensis, Berkeleyomyces basicola (syn. Thielaviopsis basicola), Ceratocystis smalleyi, two Cercospora beticola strains, Coleophoma cylindrospora, Fusarium fracticaudum, Phialophora cf. hyalina, and Morchella septimelata.</title>
        <authorList>
            <person name="Wingfield B.D."/>
            <person name="Bills G.F."/>
            <person name="Dong Y."/>
            <person name="Huang W."/>
            <person name="Nel W.J."/>
            <person name="Swalarsk-Parry B.S."/>
            <person name="Vaghefi N."/>
            <person name="Wilken P.M."/>
            <person name="An Z."/>
            <person name="de Beer Z.W."/>
            <person name="De Vos L."/>
            <person name="Chen L."/>
            <person name="Duong T.A."/>
            <person name="Gao Y."/>
            <person name="Hammerbacher A."/>
            <person name="Kikkert J.R."/>
            <person name="Li Y."/>
            <person name="Li H."/>
            <person name="Li K."/>
            <person name="Li Q."/>
            <person name="Liu X."/>
            <person name="Ma X."/>
            <person name="Naidoo K."/>
            <person name="Pethybridge S.J."/>
            <person name="Sun J."/>
            <person name="Steenkamp E.T."/>
            <person name="van der Nest M.A."/>
            <person name="van Wyk S."/>
            <person name="Wingfield M.J."/>
            <person name="Xiong C."/>
            <person name="Yue Q."/>
            <person name="Zhang X."/>
        </authorList>
    </citation>
    <scope>NUCLEOTIDE SEQUENCE [LARGE SCALE GENOMIC DNA]</scope>
    <source>
        <strain evidence="11 12">BP 5553</strain>
    </source>
</reference>
<keyword evidence="4" id="KW-0963">Cytoplasm</keyword>
<dbReference type="SMART" id="SM01349">
    <property type="entry name" value="TOG"/>
    <property type="match status" value="1"/>
</dbReference>
<dbReference type="InterPro" id="IPR057672">
    <property type="entry name" value="TPR_IPO4/5"/>
</dbReference>
<dbReference type="Pfam" id="PF25574">
    <property type="entry name" value="TPR_IMB1"/>
    <property type="match status" value="1"/>
</dbReference>
<keyword evidence="9" id="KW-0732">Signal</keyword>
<evidence type="ECO:0000256" key="3">
    <source>
        <dbReference type="ARBA" id="ARBA00022448"/>
    </source>
</evidence>
<evidence type="ECO:0000256" key="9">
    <source>
        <dbReference type="SAM" id="SignalP"/>
    </source>
</evidence>
<dbReference type="InterPro" id="IPR058584">
    <property type="entry name" value="IMB1_TNPO1-like_TPR"/>
</dbReference>
<keyword evidence="3" id="KW-0813">Transport</keyword>
<evidence type="ECO:0000256" key="1">
    <source>
        <dbReference type="ARBA" id="ARBA00004123"/>
    </source>
</evidence>
<dbReference type="AlphaFoldDB" id="A0A370TNS6"/>
<dbReference type="InterPro" id="IPR021133">
    <property type="entry name" value="HEAT_type_2"/>
</dbReference>
<dbReference type="GO" id="GO:0006606">
    <property type="term" value="P:protein import into nucleus"/>
    <property type="evidence" value="ECO:0007669"/>
    <property type="project" value="InterPro"/>
</dbReference>
<dbReference type="InterPro" id="IPR040122">
    <property type="entry name" value="Importin_beta"/>
</dbReference>
<dbReference type="Gene3D" id="1.25.10.10">
    <property type="entry name" value="Leucine-rich Repeat Variant"/>
    <property type="match status" value="1"/>
</dbReference>
<feature type="chain" id="PRO_5017067297" evidence="9">
    <location>
        <begin position="20"/>
        <end position="1199"/>
    </location>
</feature>
<feature type="repeat" description="HEAT" evidence="8">
    <location>
        <begin position="490"/>
        <end position="528"/>
    </location>
</feature>
<dbReference type="InterPro" id="IPR034085">
    <property type="entry name" value="TOG"/>
</dbReference>
<dbReference type="GeneID" id="43597464"/>
<evidence type="ECO:0000313" key="11">
    <source>
        <dbReference type="EMBL" id="RDL37182.1"/>
    </source>
</evidence>
<dbReference type="STRING" id="2656787.A0A370TNS6"/>
<dbReference type="Pfam" id="PF03810">
    <property type="entry name" value="IBN_N"/>
    <property type="match status" value="1"/>
</dbReference>
<protein>
    <submittedName>
        <fullName evidence="11">ARM repeat-containing protein</fullName>
    </submittedName>
</protein>
<dbReference type="InterPro" id="IPR011989">
    <property type="entry name" value="ARM-like"/>
</dbReference>
<dbReference type="GO" id="GO:0031267">
    <property type="term" value="F:small GTPase binding"/>
    <property type="evidence" value="ECO:0007669"/>
    <property type="project" value="InterPro"/>
</dbReference>
<name>A0A370TNS6_9HELO</name>
<dbReference type="Pfam" id="PF25780">
    <property type="entry name" value="TPR_IPO5"/>
    <property type="match status" value="1"/>
</dbReference>
<comment type="subcellular location">
    <subcellularLocation>
        <location evidence="2">Cytoplasm</location>
    </subcellularLocation>
    <subcellularLocation>
        <location evidence="1">Nucleus</location>
    </subcellularLocation>
</comment>
<dbReference type="RefSeq" id="XP_031869838.1">
    <property type="nucleotide sequence ID" value="XM_032013238.1"/>
</dbReference>
<evidence type="ECO:0000256" key="5">
    <source>
        <dbReference type="ARBA" id="ARBA00022737"/>
    </source>
</evidence>
<gene>
    <name evidence="11" type="ORF">BP5553_04615</name>
</gene>
<dbReference type="OrthoDB" id="7862313at2759"/>
<dbReference type="EMBL" id="NPIC01000003">
    <property type="protein sequence ID" value="RDL37182.1"/>
    <property type="molecule type" value="Genomic_DNA"/>
</dbReference>
<evidence type="ECO:0000256" key="7">
    <source>
        <dbReference type="ARBA" id="ARBA00023242"/>
    </source>
</evidence>
<dbReference type="SUPFAM" id="SSF48371">
    <property type="entry name" value="ARM repeat"/>
    <property type="match status" value="2"/>
</dbReference>
<dbReference type="GO" id="GO:0005634">
    <property type="term" value="C:nucleus"/>
    <property type="evidence" value="ECO:0007669"/>
    <property type="project" value="UniProtKB-ARBA"/>
</dbReference>
<comment type="caution">
    <text evidence="11">The sequence shown here is derived from an EMBL/GenBank/DDBJ whole genome shotgun (WGS) entry which is preliminary data.</text>
</comment>
<feature type="domain" description="Importin N-terminal" evidence="10">
    <location>
        <begin position="127"/>
        <end position="194"/>
    </location>
</feature>
<dbReference type="PROSITE" id="PS50166">
    <property type="entry name" value="IMPORTIN_B_NT"/>
    <property type="match status" value="1"/>
</dbReference>